<dbReference type="Proteomes" id="UP000038009">
    <property type="component" value="Unassembled WGS sequence"/>
</dbReference>
<feature type="compositionally biased region" description="Polar residues" evidence="1">
    <location>
        <begin position="70"/>
        <end position="82"/>
    </location>
</feature>
<evidence type="ECO:0000256" key="1">
    <source>
        <dbReference type="SAM" id="MobiDB-lite"/>
    </source>
</evidence>
<organism evidence="2 3">
    <name type="scientific">Leptomonas seymouri</name>
    <dbReference type="NCBI Taxonomy" id="5684"/>
    <lineage>
        <taxon>Eukaryota</taxon>
        <taxon>Discoba</taxon>
        <taxon>Euglenozoa</taxon>
        <taxon>Kinetoplastea</taxon>
        <taxon>Metakinetoplastina</taxon>
        <taxon>Trypanosomatida</taxon>
        <taxon>Trypanosomatidae</taxon>
        <taxon>Leishmaniinae</taxon>
        <taxon>Leptomonas</taxon>
    </lineage>
</organism>
<protein>
    <submittedName>
        <fullName evidence="2">Uncharacterized protein</fullName>
    </submittedName>
</protein>
<evidence type="ECO:0000313" key="3">
    <source>
        <dbReference type="Proteomes" id="UP000038009"/>
    </source>
</evidence>
<comment type="caution">
    <text evidence="2">The sequence shown here is derived from an EMBL/GenBank/DDBJ whole genome shotgun (WGS) entry which is preliminary data.</text>
</comment>
<accession>A0A0N1IH44</accession>
<dbReference type="VEuPathDB" id="TriTrypDB:Lsey_0699_0010"/>
<dbReference type="EMBL" id="LJSK01000698">
    <property type="protein sequence ID" value="KPI82600.1"/>
    <property type="molecule type" value="Genomic_DNA"/>
</dbReference>
<sequence>MSGRNSPSRGFTLKKADFSSLLSQLSESSGFFLSASSSAEVSTLSESSEAPIDGAARLQRRAPSYGTRLGSPTSSFLFNDLSSPGGFVTGASGST</sequence>
<name>A0A0N1IH44_LEPSE</name>
<keyword evidence="3" id="KW-1185">Reference proteome</keyword>
<dbReference type="AlphaFoldDB" id="A0A0N1IH44"/>
<gene>
    <name evidence="2" type="ORF">ABL78_8390</name>
</gene>
<feature type="region of interest" description="Disordered" evidence="1">
    <location>
        <begin position="43"/>
        <end position="95"/>
    </location>
</feature>
<evidence type="ECO:0000313" key="2">
    <source>
        <dbReference type="EMBL" id="KPI82600.1"/>
    </source>
</evidence>
<reference evidence="2 3" key="1">
    <citation type="journal article" date="2015" name="PLoS Pathog.">
        <title>Leptomonas seymouri: Adaptations to the Dixenous Life Cycle Analyzed by Genome Sequencing, Transcriptome Profiling and Co-infection with Leishmania donovani.</title>
        <authorList>
            <person name="Kraeva N."/>
            <person name="Butenko A."/>
            <person name="Hlavacova J."/>
            <person name="Kostygov A."/>
            <person name="Myskova J."/>
            <person name="Grybchuk D."/>
            <person name="Lestinova T."/>
            <person name="Votypka J."/>
            <person name="Volf P."/>
            <person name="Opperdoes F."/>
            <person name="Flegontov P."/>
            <person name="Lukes J."/>
            <person name="Yurchenko V."/>
        </authorList>
    </citation>
    <scope>NUCLEOTIDE SEQUENCE [LARGE SCALE GENOMIC DNA]</scope>
    <source>
        <strain evidence="2 3">ATCC 30220</strain>
    </source>
</reference>
<proteinExistence type="predicted"/>